<dbReference type="EMBL" id="CAJOBC010005076">
    <property type="protein sequence ID" value="CAF3850854.1"/>
    <property type="molecule type" value="Genomic_DNA"/>
</dbReference>
<sequence>MAVPQEVFKKIIIRDTPKFADDIHASVNDWIRVVNLSVSDLELHDPQQEPKGAPQYLAGEALKWYLSQQLRPNTWNDLNYEIILQYLQKI</sequence>
<comment type="caution">
    <text evidence="1">The sequence shown here is derived from an EMBL/GenBank/DDBJ whole genome shotgun (WGS) entry which is preliminary data.</text>
</comment>
<evidence type="ECO:0000313" key="1">
    <source>
        <dbReference type="EMBL" id="CAF1085264.1"/>
    </source>
</evidence>
<name>A0A814MZ64_9BILA</name>
<dbReference type="EMBL" id="CAJNOQ010005077">
    <property type="protein sequence ID" value="CAF1085264.1"/>
    <property type="molecule type" value="Genomic_DNA"/>
</dbReference>
<evidence type="ECO:0000313" key="2">
    <source>
        <dbReference type="EMBL" id="CAF3850854.1"/>
    </source>
</evidence>
<organism evidence="1 3">
    <name type="scientific">Didymodactylos carnosus</name>
    <dbReference type="NCBI Taxonomy" id="1234261"/>
    <lineage>
        <taxon>Eukaryota</taxon>
        <taxon>Metazoa</taxon>
        <taxon>Spiralia</taxon>
        <taxon>Gnathifera</taxon>
        <taxon>Rotifera</taxon>
        <taxon>Eurotatoria</taxon>
        <taxon>Bdelloidea</taxon>
        <taxon>Philodinida</taxon>
        <taxon>Philodinidae</taxon>
        <taxon>Didymodactylos</taxon>
    </lineage>
</organism>
<dbReference type="Proteomes" id="UP000681722">
    <property type="component" value="Unassembled WGS sequence"/>
</dbReference>
<gene>
    <name evidence="1" type="ORF">GPM918_LOCUS17974</name>
    <name evidence="2" type="ORF">SRO942_LOCUS17970</name>
</gene>
<dbReference type="AlphaFoldDB" id="A0A814MZ64"/>
<dbReference type="Proteomes" id="UP000663829">
    <property type="component" value="Unassembled WGS sequence"/>
</dbReference>
<evidence type="ECO:0000313" key="3">
    <source>
        <dbReference type="Proteomes" id="UP000663829"/>
    </source>
</evidence>
<keyword evidence="3" id="KW-1185">Reference proteome</keyword>
<protein>
    <submittedName>
        <fullName evidence="1">Uncharacterized protein</fullName>
    </submittedName>
</protein>
<accession>A0A814MZ64</accession>
<proteinExistence type="predicted"/>
<reference evidence="1" key="1">
    <citation type="submission" date="2021-02" db="EMBL/GenBank/DDBJ databases">
        <authorList>
            <person name="Nowell W R."/>
        </authorList>
    </citation>
    <scope>NUCLEOTIDE SEQUENCE</scope>
</reference>